<protein>
    <submittedName>
        <fullName evidence="1">Uncharacterized protein</fullName>
    </submittedName>
</protein>
<evidence type="ECO:0000313" key="1">
    <source>
        <dbReference type="EMBL" id="OZG52000.1"/>
    </source>
</evidence>
<dbReference type="PROSITE" id="PS51257">
    <property type="entry name" value="PROKAR_LIPOPROTEIN"/>
    <property type="match status" value="1"/>
</dbReference>
<dbReference type="AlphaFoldDB" id="A0A261EYR3"/>
<dbReference type="EMBL" id="MWWQ01000006">
    <property type="protein sequence ID" value="OZG52000.1"/>
    <property type="molecule type" value="Genomic_DNA"/>
</dbReference>
<name>A0A261EYR3_9BIFI</name>
<sequence>MRVNRRMTLTDVSVAPAMPVAAGGCLRPPDALASRGLTNNPLPLREEKTNNSLWCVLSFIFRPTMSRERDNQKTESTSDNE</sequence>
<evidence type="ECO:0000313" key="2">
    <source>
        <dbReference type="Proteomes" id="UP000216454"/>
    </source>
</evidence>
<dbReference type="Proteomes" id="UP000216454">
    <property type="component" value="Unassembled WGS sequence"/>
</dbReference>
<reference evidence="1 2" key="1">
    <citation type="journal article" date="2017" name="BMC Genomics">
        <title>Comparative genomic and phylogenomic analyses of the Bifidobacteriaceae family.</title>
        <authorList>
            <person name="Lugli G.A."/>
            <person name="Milani C."/>
            <person name="Turroni F."/>
            <person name="Duranti S."/>
            <person name="Mancabelli L."/>
            <person name="Mangifesta M."/>
            <person name="Ferrario C."/>
            <person name="Modesto M."/>
            <person name="Mattarelli P."/>
            <person name="Jiri K."/>
            <person name="van Sinderen D."/>
            <person name="Ventura M."/>
        </authorList>
    </citation>
    <scope>NUCLEOTIDE SEQUENCE [LARGE SCALE GENOMIC DNA]</scope>
    <source>
        <strain evidence="1 2">DSM 24744</strain>
    </source>
</reference>
<gene>
    <name evidence="1" type="ORF">PSSU_0783</name>
</gene>
<comment type="caution">
    <text evidence="1">The sequence shown here is derived from an EMBL/GenBank/DDBJ whole genome shotgun (WGS) entry which is preliminary data.</text>
</comment>
<proteinExistence type="predicted"/>
<keyword evidence="2" id="KW-1185">Reference proteome</keyword>
<organism evidence="1 2">
    <name type="scientific">Pseudoscardovia suis</name>
    <dbReference type="NCBI Taxonomy" id="987063"/>
    <lineage>
        <taxon>Bacteria</taxon>
        <taxon>Bacillati</taxon>
        <taxon>Actinomycetota</taxon>
        <taxon>Actinomycetes</taxon>
        <taxon>Bifidobacteriales</taxon>
        <taxon>Bifidobacteriaceae</taxon>
        <taxon>Pseudoscardovia</taxon>
    </lineage>
</organism>
<accession>A0A261EYR3</accession>